<sequence>MDTAGPAGAAALQRAPGHGLLVRLAAQPRWRALAAAFGLGLLSALALPPVHALPVLLLAVPGLLALLGAARSWRGAAARGFAWGFGHHLGGLYWVTEALLTDPARWWWLVPMAAPALAAVMALYAVPPVLAAWFLPPGWRRVVGFAGAWTLAEMLRGVLFTGFPWNPLGSAWAFAALPIQGAAVLGVHGLSLLTLLLAGLPAVASRRVWAAGGAGMLVLAAFGAWRLSGPEPPRPPVRLVLVQAGVAQAEKWREDRRVDILRRYLDLTAAAAGRMPGGASVAVIWPETATQFLLAQDPEAQRLVAAALPPGATLLAGTVRAEWDANDRPARLWNSLIALDAAGEMRAIYDKSHLVPFGEYMPLGGLLPIRIAAGGMDFSAGPGPVALSAPGLPPFGALICYEVIFPGAVAPSPRPAWLVNITNDAWFGRSAGPWQHLAAARLRAVEEGLPLARAAQTGISAVFDARGRRLALLALGEVGTLTTDLPAAVPPTPFAQLGHAIPAGLALMAIGFACLRRRERAGSGTA</sequence>
<comment type="similarity">
    <text evidence="2 9">Belongs to the CN hydrolase family. Apolipoprotein N-acyltransferase subfamily.</text>
</comment>
<dbReference type="EC" id="2.3.1.269" evidence="9"/>
<dbReference type="CDD" id="cd07571">
    <property type="entry name" value="ALP_N-acyl_transferase"/>
    <property type="match status" value="1"/>
</dbReference>
<dbReference type="InterPro" id="IPR036526">
    <property type="entry name" value="C-N_Hydrolase_sf"/>
</dbReference>
<dbReference type="Pfam" id="PF20154">
    <property type="entry name" value="LNT_N"/>
    <property type="match status" value="1"/>
</dbReference>
<dbReference type="PANTHER" id="PTHR38686">
    <property type="entry name" value="APOLIPOPROTEIN N-ACYLTRANSFERASE"/>
    <property type="match status" value="1"/>
</dbReference>
<feature type="transmembrane region" description="Helical" evidence="9">
    <location>
        <begin position="171"/>
        <end position="196"/>
    </location>
</feature>
<dbReference type="Pfam" id="PF00795">
    <property type="entry name" value="CN_hydrolase"/>
    <property type="match status" value="1"/>
</dbReference>
<accession>A0ABV7C5Z5</accession>
<dbReference type="EMBL" id="JBHRSB010000020">
    <property type="protein sequence ID" value="MFC3003959.1"/>
    <property type="molecule type" value="Genomic_DNA"/>
</dbReference>
<gene>
    <name evidence="9 11" type="primary">lnt</name>
    <name evidence="11" type="ORF">ACFOD3_28985</name>
</gene>
<dbReference type="PANTHER" id="PTHR38686:SF1">
    <property type="entry name" value="APOLIPOPROTEIN N-ACYLTRANSFERASE"/>
    <property type="match status" value="1"/>
</dbReference>
<feature type="transmembrane region" description="Helical" evidence="9">
    <location>
        <begin position="142"/>
        <end position="165"/>
    </location>
</feature>
<evidence type="ECO:0000313" key="12">
    <source>
        <dbReference type="Proteomes" id="UP001595420"/>
    </source>
</evidence>
<keyword evidence="12" id="KW-1185">Reference proteome</keyword>
<dbReference type="HAMAP" id="MF_01148">
    <property type="entry name" value="Lnt"/>
    <property type="match status" value="1"/>
</dbReference>
<keyword evidence="3 9" id="KW-1003">Cell membrane</keyword>
<evidence type="ECO:0000313" key="11">
    <source>
        <dbReference type="EMBL" id="MFC3003959.1"/>
    </source>
</evidence>
<evidence type="ECO:0000256" key="6">
    <source>
        <dbReference type="ARBA" id="ARBA00022989"/>
    </source>
</evidence>
<name>A0ABV7C5Z5_9PROT</name>
<proteinExistence type="inferred from homology"/>
<keyword evidence="6 9" id="KW-1133">Transmembrane helix</keyword>
<dbReference type="Gene3D" id="3.60.110.10">
    <property type="entry name" value="Carbon-nitrogen hydrolase"/>
    <property type="match status" value="1"/>
</dbReference>
<feature type="domain" description="CN hydrolase" evidence="10">
    <location>
        <begin position="242"/>
        <end position="487"/>
    </location>
</feature>
<feature type="transmembrane region" description="Helical" evidence="9">
    <location>
        <begin position="77"/>
        <end position="95"/>
    </location>
</feature>
<dbReference type="PROSITE" id="PS50263">
    <property type="entry name" value="CN_HYDROLASE"/>
    <property type="match status" value="1"/>
</dbReference>
<dbReference type="GO" id="GO:0016746">
    <property type="term" value="F:acyltransferase activity"/>
    <property type="evidence" value="ECO:0007669"/>
    <property type="project" value="UniProtKB-KW"/>
</dbReference>
<evidence type="ECO:0000256" key="1">
    <source>
        <dbReference type="ARBA" id="ARBA00004651"/>
    </source>
</evidence>
<dbReference type="SUPFAM" id="SSF56317">
    <property type="entry name" value="Carbon-nitrogen hydrolase"/>
    <property type="match status" value="1"/>
</dbReference>
<reference evidence="12" key="1">
    <citation type="journal article" date="2019" name="Int. J. Syst. Evol. Microbiol.">
        <title>The Global Catalogue of Microorganisms (GCM) 10K type strain sequencing project: providing services to taxonomists for standard genome sequencing and annotation.</title>
        <authorList>
            <consortium name="The Broad Institute Genomics Platform"/>
            <consortium name="The Broad Institute Genome Sequencing Center for Infectious Disease"/>
            <person name="Wu L."/>
            <person name="Ma J."/>
        </authorList>
    </citation>
    <scope>NUCLEOTIDE SEQUENCE [LARGE SCALE GENOMIC DNA]</scope>
    <source>
        <strain evidence="12">CGMCC 1.16855</strain>
    </source>
</reference>
<feature type="transmembrane region" description="Helical" evidence="9">
    <location>
        <begin position="208"/>
        <end position="227"/>
    </location>
</feature>
<comment type="caution">
    <text evidence="11">The sequence shown here is derived from an EMBL/GenBank/DDBJ whole genome shotgun (WGS) entry which is preliminary data.</text>
</comment>
<keyword evidence="4 9" id="KW-0808">Transferase</keyword>
<dbReference type="NCBIfam" id="TIGR00546">
    <property type="entry name" value="lnt"/>
    <property type="match status" value="1"/>
</dbReference>
<keyword evidence="8 9" id="KW-0012">Acyltransferase</keyword>
<comment type="pathway">
    <text evidence="9">Protein modification; lipoprotein biosynthesis (N-acyl transfer).</text>
</comment>
<evidence type="ECO:0000256" key="5">
    <source>
        <dbReference type="ARBA" id="ARBA00022692"/>
    </source>
</evidence>
<dbReference type="Proteomes" id="UP001595420">
    <property type="component" value="Unassembled WGS sequence"/>
</dbReference>
<comment type="catalytic activity">
    <reaction evidence="9">
        <text>N-terminal S-1,2-diacyl-sn-glyceryl-L-cysteinyl-[lipoprotein] + a glycerophospholipid = N-acyl-S-1,2-diacyl-sn-glyceryl-L-cysteinyl-[lipoprotein] + a 2-acyl-sn-glycero-3-phospholipid + H(+)</text>
        <dbReference type="Rhea" id="RHEA:48228"/>
        <dbReference type="Rhea" id="RHEA-COMP:14681"/>
        <dbReference type="Rhea" id="RHEA-COMP:14684"/>
        <dbReference type="ChEBI" id="CHEBI:15378"/>
        <dbReference type="ChEBI" id="CHEBI:136912"/>
        <dbReference type="ChEBI" id="CHEBI:140656"/>
        <dbReference type="ChEBI" id="CHEBI:140657"/>
        <dbReference type="ChEBI" id="CHEBI:140660"/>
        <dbReference type="EC" id="2.3.1.269"/>
    </reaction>
</comment>
<dbReference type="InterPro" id="IPR003010">
    <property type="entry name" value="C-N_Hydrolase"/>
</dbReference>
<evidence type="ECO:0000256" key="9">
    <source>
        <dbReference type="HAMAP-Rule" id="MF_01148"/>
    </source>
</evidence>
<comment type="subcellular location">
    <subcellularLocation>
        <location evidence="1 9">Cell membrane</location>
        <topology evidence="1 9">Multi-pass membrane protein</topology>
    </subcellularLocation>
</comment>
<keyword evidence="5 9" id="KW-0812">Transmembrane</keyword>
<protein>
    <recommendedName>
        <fullName evidence="9">Apolipoprotein N-acyltransferase</fullName>
        <shortName evidence="9">ALP N-acyltransferase</shortName>
        <ecNumber evidence="9">2.3.1.269</ecNumber>
    </recommendedName>
</protein>
<comment type="function">
    <text evidence="9">Catalyzes the phospholipid dependent N-acylation of the N-terminal cysteine of apolipoprotein, the last step in lipoprotein maturation.</text>
</comment>
<feature type="transmembrane region" description="Helical" evidence="9">
    <location>
        <begin position="53"/>
        <end position="70"/>
    </location>
</feature>
<dbReference type="RefSeq" id="WP_343215330.1">
    <property type="nucleotide sequence ID" value="NZ_JAFNJS010000020.1"/>
</dbReference>
<feature type="transmembrane region" description="Helical" evidence="9">
    <location>
        <begin position="107"/>
        <end position="135"/>
    </location>
</feature>
<dbReference type="InterPro" id="IPR045378">
    <property type="entry name" value="LNT_N"/>
</dbReference>
<evidence type="ECO:0000256" key="3">
    <source>
        <dbReference type="ARBA" id="ARBA00022475"/>
    </source>
</evidence>
<evidence type="ECO:0000256" key="4">
    <source>
        <dbReference type="ARBA" id="ARBA00022679"/>
    </source>
</evidence>
<organism evidence="11 12">
    <name type="scientific">Falsiroseomonas tokyonensis</name>
    <dbReference type="NCBI Taxonomy" id="430521"/>
    <lineage>
        <taxon>Bacteria</taxon>
        <taxon>Pseudomonadati</taxon>
        <taxon>Pseudomonadota</taxon>
        <taxon>Alphaproteobacteria</taxon>
        <taxon>Acetobacterales</taxon>
        <taxon>Roseomonadaceae</taxon>
        <taxon>Falsiroseomonas</taxon>
    </lineage>
</organism>
<dbReference type="InterPro" id="IPR004563">
    <property type="entry name" value="Apolipo_AcylTrfase"/>
</dbReference>
<evidence type="ECO:0000256" key="8">
    <source>
        <dbReference type="ARBA" id="ARBA00023315"/>
    </source>
</evidence>
<evidence type="ECO:0000256" key="2">
    <source>
        <dbReference type="ARBA" id="ARBA00010065"/>
    </source>
</evidence>
<evidence type="ECO:0000259" key="10">
    <source>
        <dbReference type="PROSITE" id="PS50263"/>
    </source>
</evidence>
<evidence type="ECO:0000256" key="7">
    <source>
        <dbReference type="ARBA" id="ARBA00023136"/>
    </source>
</evidence>
<keyword evidence="7 9" id="KW-0472">Membrane</keyword>